<keyword evidence="7" id="KW-1185">Reference proteome</keyword>
<comment type="caution">
    <text evidence="6">The sequence shown here is derived from an EMBL/GenBank/DDBJ whole genome shotgun (WGS) entry which is preliminary data.</text>
</comment>
<proteinExistence type="inferred from homology"/>
<gene>
    <name evidence="6" type="ORF">ABT272_09925</name>
</gene>
<dbReference type="RefSeq" id="WP_352063313.1">
    <property type="nucleotide sequence ID" value="NZ_JBEPAZ010000006.1"/>
</dbReference>
<dbReference type="InterPro" id="IPR016064">
    <property type="entry name" value="NAD/diacylglycerol_kinase_sf"/>
</dbReference>
<name>A0ABV1U2U6_9ACTN</name>
<dbReference type="Pfam" id="PF00781">
    <property type="entry name" value="DAGK_cat"/>
    <property type="match status" value="1"/>
</dbReference>
<accession>A0ABV1U2U6</accession>
<dbReference type="EMBL" id="JBEPAZ010000006">
    <property type="protein sequence ID" value="MER6428049.1"/>
    <property type="molecule type" value="Genomic_DNA"/>
</dbReference>
<feature type="transmembrane region" description="Helical" evidence="4">
    <location>
        <begin position="31"/>
        <end position="51"/>
    </location>
</feature>
<dbReference type="PROSITE" id="PS50146">
    <property type="entry name" value="DAGK"/>
    <property type="match status" value="1"/>
</dbReference>
<dbReference type="GO" id="GO:0016301">
    <property type="term" value="F:kinase activity"/>
    <property type="evidence" value="ECO:0007669"/>
    <property type="project" value="UniProtKB-KW"/>
</dbReference>
<dbReference type="Gene3D" id="3.40.50.10330">
    <property type="entry name" value="Probable inorganic polyphosphate/atp-NAD kinase, domain 1"/>
    <property type="match status" value="1"/>
</dbReference>
<evidence type="ECO:0000256" key="2">
    <source>
        <dbReference type="ARBA" id="ARBA00005983"/>
    </source>
</evidence>
<feature type="compositionally biased region" description="Low complexity" evidence="3">
    <location>
        <begin position="451"/>
        <end position="461"/>
    </location>
</feature>
<keyword evidence="6" id="KW-0808">Transferase</keyword>
<reference evidence="6 7" key="1">
    <citation type="submission" date="2024-06" db="EMBL/GenBank/DDBJ databases">
        <title>The Natural Products Discovery Center: Release of the First 8490 Sequenced Strains for Exploring Actinobacteria Biosynthetic Diversity.</title>
        <authorList>
            <person name="Kalkreuter E."/>
            <person name="Kautsar S.A."/>
            <person name="Yang D."/>
            <person name="Bader C.D."/>
            <person name="Teijaro C.N."/>
            <person name="Fluegel L."/>
            <person name="Davis C.M."/>
            <person name="Simpson J.R."/>
            <person name="Lauterbach L."/>
            <person name="Steele A.D."/>
            <person name="Gui C."/>
            <person name="Meng S."/>
            <person name="Li G."/>
            <person name="Viehrig K."/>
            <person name="Ye F."/>
            <person name="Su P."/>
            <person name="Kiefer A.F."/>
            <person name="Nichols A."/>
            <person name="Cepeda A.J."/>
            <person name="Yan W."/>
            <person name="Fan B."/>
            <person name="Jiang Y."/>
            <person name="Adhikari A."/>
            <person name="Zheng C.-J."/>
            <person name="Schuster L."/>
            <person name="Cowan T.M."/>
            <person name="Smanski M.J."/>
            <person name="Chevrette M.G."/>
            <person name="De Carvalho L.P.S."/>
            <person name="Shen B."/>
        </authorList>
    </citation>
    <scope>NUCLEOTIDE SEQUENCE [LARGE SCALE GENOMIC DNA]</scope>
    <source>
        <strain evidence="6 7">NPDC001166</strain>
    </source>
</reference>
<dbReference type="PANTHER" id="PTHR12358">
    <property type="entry name" value="SPHINGOSINE KINASE"/>
    <property type="match status" value="1"/>
</dbReference>
<evidence type="ECO:0000256" key="1">
    <source>
        <dbReference type="ARBA" id="ARBA00001946"/>
    </source>
</evidence>
<evidence type="ECO:0000259" key="5">
    <source>
        <dbReference type="PROSITE" id="PS50146"/>
    </source>
</evidence>
<feature type="transmembrane region" description="Helical" evidence="4">
    <location>
        <begin position="56"/>
        <end position="76"/>
    </location>
</feature>
<dbReference type="SMART" id="SM00046">
    <property type="entry name" value="DAGKc"/>
    <property type="match status" value="1"/>
</dbReference>
<dbReference type="Proteomes" id="UP001470023">
    <property type="component" value="Unassembled WGS sequence"/>
</dbReference>
<dbReference type="SUPFAM" id="SSF111331">
    <property type="entry name" value="NAD kinase/diacylglycerol kinase-like"/>
    <property type="match status" value="1"/>
</dbReference>
<keyword evidence="4" id="KW-0812">Transmembrane</keyword>
<evidence type="ECO:0000313" key="7">
    <source>
        <dbReference type="Proteomes" id="UP001470023"/>
    </source>
</evidence>
<organism evidence="6 7">
    <name type="scientific">Streptomyces sp. 900105245</name>
    <dbReference type="NCBI Taxonomy" id="3154379"/>
    <lineage>
        <taxon>Bacteria</taxon>
        <taxon>Bacillati</taxon>
        <taxon>Actinomycetota</taxon>
        <taxon>Actinomycetes</taxon>
        <taxon>Kitasatosporales</taxon>
        <taxon>Streptomycetaceae</taxon>
        <taxon>Streptomyces</taxon>
    </lineage>
</organism>
<feature type="region of interest" description="Disordered" evidence="3">
    <location>
        <begin position="439"/>
        <end position="461"/>
    </location>
</feature>
<comment type="cofactor">
    <cofactor evidence="1">
        <name>Mg(2+)</name>
        <dbReference type="ChEBI" id="CHEBI:18420"/>
    </cofactor>
</comment>
<dbReference type="Gene3D" id="2.60.200.40">
    <property type="match status" value="1"/>
</dbReference>
<feature type="transmembrane region" description="Helical" evidence="4">
    <location>
        <begin position="7"/>
        <end position="25"/>
    </location>
</feature>
<keyword evidence="4" id="KW-0472">Membrane</keyword>
<dbReference type="InterPro" id="IPR050187">
    <property type="entry name" value="Lipid_Phosphate_FormReg"/>
</dbReference>
<keyword evidence="4" id="KW-1133">Transmembrane helix</keyword>
<dbReference type="InterPro" id="IPR001206">
    <property type="entry name" value="Diacylglycerol_kinase_cat_dom"/>
</dbReference>
<evidence type="ECO:0000256" key="3">
    <source>
        <dbReference type="SAM" id="MobiDB-lite"/>
    </source>
</evidence>
<protein>
    <submittedName>
        <fullName evidence="6">Diacylglycerol kinase family protein</fullName>
    </submittedName>
</protein>
<comment type="similarity">
    <text evidence="2">Belongs to the diacylglycerol/lipid kinase family.</text>
</comment>
<sequence length="461" mass="48094">MNRRWTARLALLAGAAALAVLLLFAGFGSVFLLLVGAAGLVLTAVGGWWVVTRTRWVRALGALLALGAPLAVLALYALAGLLWVVLVSLGLWALAVTAGRAALADGTSRPMAEHPAGRARRPFLIMNPRSGGGKVEKFRLVERARALGAEVVVLDPEHHQDVAELARRAVADGADLLGVAGGDGTQALVAGVAAEHDVPFLVISAGTRNHFAMDLGLDRQDPAACLDALTDGVELRVDLGRIRAGAGSARSGEERVFVNNASFGVYAAVVQSPAYREDKARTTLDMLPDLLTHHSGARLTVRVGGRTLTDPQAVLVSNNPYRVDDPAGLGRRDRLDSGRLGVLAVEVAGAAEATDLLLRGENSRGLTSVTAREVVIEADAPAVPVGVDGEALSLPTPVHCRLVPGALRVRVPRDRPGVPPIAPRMDWRRVRRLALTMGRVAAGRDDGPSGSGSSPTASPGA</sequence>
<feature type="domain" description="DAGKc" evidence="5">
    <location>
        <begin position="117"/>
        <end position="245"/>
    </location>
</feature>
<evidence type="ECO:0000256" key="4">
    <source>
        <dbReference type="SAM" id="Phobius"/>
    </source>
</evidence>
<keyword evidence="6" id="KW-0418">Kinase</keyword>
<evidence type="ECO:0000313" key="6">
    <source>
        <dbReference type="EMBL" id="MER6428049.1"/>
    </source>
</evidence>
<dbReference type="PANTHER" id="PTHR12358:SF54">
    <property type="entry name" value="SPHINGOSINE KINASE RELATED PROTEIN"/>
    <property type="match status" value="1"/>
</dbReference>
<dbReference type="InterPro" id="IPR017438">
    <property type="entry name" value="ATP-NAD_kinase_N"/>
</dbReference>